<evidence type="ECO:0000259" key="4">
    <source>
        <dbReference type="Pfam" id="PF01571"/>
    </source>
</evidence>
<dbReference type="InterPro" id="IPR028896">
    <property type="entry name" value="GcvT/YgfZ/DmdA"/>
</dbReference>
<name>A0ABU8BW12_9RHOB</name>
<dbReference type="Gene3D" id="3.30.70.1400">
    <property type="entry name" value="Aminomethyltransferase beta-barrel domains"/>
    <property type="match status" value="1"/>
</dbReference>
<keyword evidence="2" id="KW-0560">Oxidoreductase</keyword>
<gene>
    <name evidence="6" type="ORF">V6590_12070</name>
</gene>
<dbReference type="InterPro" id="IPR029043">
    <property type="entry name" value="GcvT/YgfZ_C"/>
</dbReference>
<evidence type="ECO:0000259" key="3">
    <source>
        <dbReference type="Pfam" id="PF01266"/>
    </source>
</evidence>
<accession>A0ABU8BW12</accession>
<evidence type="ECO:0000259" key="5">
    <source>
        <dbReference type="Pfam" id="PF08669"/>
    </source>
</evidence>
<comment type="similarity">
    <text evidence="1">Belongs to the GcvT family.</text>
</comment>
<dbReference type="RefSeq" id="WP_335423358.1">
    <property type="nucleotide sequence ID" value="NZ_JBALHR010000006.1"/>
</dbReference>
<dbReference type="SUPFAM" id="SSF103025">
    <property type="entry name" value="Folate-binding domain"/>
    <property type="match status" value="1"/>
</dbReference>
<feature type="domain" description="GCVT N-terminal" evidence="4">
    <location>
        <begin position="433"/>
        <end position="710"/>
    </location>
</feature>
<dbReference type="Pfam" id="PF08669">
    <property type="entry name" value="GCV_T_C"/>
    <property type="match status" value="1"/>
</dbReference>
<dbReference type="SUPFAM" id="SSF54373">
    <property type="entry name" value="FAD-linked reductases, C-terminal domain"/>
    <property type="match status" value="1"/>
</dbReference>
<dbReference type="Pfam" id="PF01571">
    <property type="entry name" value="GCV_T"/>
    <property type="match status" value="1"/>
</dbReference>
<dbReference type="Gene3D" id="3.50.50.60">
    <property type="entry name" value="FAD/NAD(P)-binding domain"/>
    <property type="match status" value="1"/>
</dbReference>
<dbReference type="Gene3D" id="2.40.30.110">
    <property type="entry name" value="Aminomethyltransferase beta-barrel domains"/>
    <property type="match status" value="1"/>
</dbReference>
<dbReference type="Gene3D" id="3.30.9.10">
    <property type="entry name" value="D-Amino Acid Oxidase, subunit A, domain 2"/>
    <property type="match status" value="1"/>
</dbReference>
<dbReference type="SUPFAM" id="SSF51905">
    <property type="entry name" value="FAD/NAD(P)-binding domain"/>
    <property type="match status" value="1"/>
</dbReference>
<feature type="domain" description="Aminomethyltransferase C-terminal" evidence="5">
    <location>
        <begin position="747"/>
        <end position="820"/>
    </location>
</feature>
<keyword evidence="7" id="KW-1185">Reference proteome</keyword>
<evidence type="ECO:0000256" key="1">
    <source>
        <dbReference type="ARBA" id="ARBA00008609"/>
    </source>
</evidence>
<sequence length="828" mass="89943">MTQTAPTPLLPLPNQAEVVVIGGGIIGVSTLYHLAKKGVSSAVLVERKTIASGTTWHAAGIVGQLRESAGQTELSRYTARLFTELEIETGQATGYKQNGTLHVALSDLRQEQLRRNHDHAGRMGIESHLLRREEVAELYPHLRVDDVLGGFHVPSNGQVNPLDVTQAMAKGARARGAQVLENTAATRILTKNGRVSGVETDRGVIATEKVLLAGGMWTSRFAAAHGVTVPLHATEHFYIVTEPMEGLSRQIPGLIVAEERLYTKEDAGKLLIGGFEAKGKAWGREGIPESFEFDELPFDMDHVEPMLERAFSRFPFLETTGIHTFFNGPESFTPDGRPYLGPAPEMPGLWIAAGMNSNGILNGGGFGLTMAAWMTDGMPTRAVGAMLAARAHPFQMNRAYNAERAEESIGFHYGLQWPGRQITSARGIRRVPLHDRLVAEGAVMAERIGWEIPMYFDPSGKGWSDRPSLGWQDWSPFVAAESKAAAEAAVLIDQSMYAKIIVQGPDAVRALNHVSGAEMDVAVGTSVYTQFLNVNGGIEADVTVTRLAQQQFLVVTGHPSQIRDQALIRAHAHPDWRFEIFDATSAYGLLTIHGPKSRAILQSLSGDDLSNAAFPFGAAREIDLAHARVWAIRRSFLGELGYELLMPTEFSAHVYKAMMQVGRPQGLRLAGMFALGACRLEKAFRHFGHDIGEEDTPYETGLGFAVKLDKPDFVGKAALAKQKAEQGAATRHRTVAILVEGATAEAGPYLMHNEPIWRGGEIVGHVTSGGWGFRLGAMVGLASLHHEAGVSKAWIEEGGFTAQIAGVHYPIKAQLQPFHDPEGRIMRG</sequence>
<dbReference type="InterPro" id="IPR006222">
    <property type="entry name" value="GCVT_N"/>
</dbReference>
<dbReference type="InterPro" id="IPR027266">
    <property type="entry name" value="TrmE/GcvT-like"/>
</dbReference>
<dbReference type="InterPro" id="IPR036188">
    <property type="entry name" value="FAD/NAD-bd_sf"/>
</dbReference>
<dbReference type="Gene3D" id="3.30.1360.120">
    <property type="entry name" value="Probable tRNA modification gtpase trme, domain 1"/>
    <property type="match status" value="1"/>
</dbReference>
<protein>
    <submittedName>
        <fullName evidence="6">FAD-dependent oxidoreductase</fullName>
    </submittedName>
</protein>
<comment type="caution">
    <text evidence="6">The sequence shown here is derived from an EMBL/GenBank/DDBJ whole genome shotgun (WGS) entry which is preliminary data.</text>
</comment>
<reference evidence="6" key="1">
    <citation type="submission" date="2024-02" db="EMBL/GenBank/DDBJ databases">
        <title>Genome sequences of strain Gemmobacter sp. JM10B15.</title>
        <authorList>
            <person name="Zhang M."/>
        </authorList>
    </citation>
    <scope>NUCLEOTIDE SEQUENCE</scope>
    <source>
        <strain evidence="6">JM10B15</strain>
    </source>
</reference>
<dbReference type="InterPro" id="IPR006076">
    <property type="entry name" value="FAD-dep_OxRdtase"/>
</dbReference>
<dbReference type="Proteomes" id="UP001431963">
    <property type="component" value="Unassembled WGS sequence"/>
</dbReference>
<dbReference type="SUPFAM" id="SSF101790">
    <property type="entry name" value="Aminomethyltransferase beta-barrel domain"/>
    <property type="match status" value="1"/>
</dbReference>
<organism evidence="6 7">
    <name type="scientific">Gemmobacter denitrificans</name>
    <dbReference type="NCBI Taxonomy" id="3123040"/>
    <lineage>
        <taxon>Bacteria</taxon>
        <taxon>Pseudomonadati</taxon>
        <taxon>Pseudomonadota</taxon>
        <taxon>Alphaproteobacteria</taxon>
        <taxon>Rhodobacterales</taxon>
        <taxon>Paracoccaceae</taxon>
        <taxon>Gemmobacter</taxon>
    </lineage>
</organism>
<dbReference type="PANTHER" id="PTHR43757:SF15">
    <property type="entry name" value="PYRUVATE DEHYDROGENASE PHOSPHATASE REGULATORY SUBUNIT, MITOCHONDRIAL-LIKE"/>
    <property type="match status" value="1"/>
</dbReference>
<evidence type="ECO:0000313" key="7">
    <source>
        <dbReference type="Proteomes" id="UP001431963"/>
    </source>
</evidence>
<dbReference type="InterPro" id="IPR013977">
    <property type="entry name" value="GcvT_C"/>
</dbReference>
<evidence type="ECO:0000256" key="2">
    <source>
        <dbReference type="ARBA" id="ARBA00023002"/>
    </source>
</evidence>
<dbReference type="EMBL" id="JBALHR010000006">
    <property type="protein sequence ID" value="MEH7828888.1"/>
    <property type="molecule type" value="Genomic_DNA"/>
</dbReference>
<dbReference type="PANTHER" id="PTHR43757">
    <property type="entry name" value="AMINOMETHYLTRANSFERASE"/>
    <property type="match status" value="1"/>
</dbReference>
<feature type="domain" description="FAD dependent oxidoreductase" evidence="3">
    <location>
        <begin position="18"/>
        <end position="373"/>
    </location>
</feature>
<dbReference type="Pfam" id="PF01266">
    <property type="entry name" value="DAO"/>
    <property type="match status" value="1"/>
</dbReference>
<evidence type="ECO:0000313" key="6">
    <source>
        <dbReference type="EMBL" id="MEH7828888.1"/>
    </source>
</evidence>
<proteinExistence type="inferred from homology"/>